<comment type="caution">
    <text evidence="2">The sequence shown here is derived from an EMBL/GenBank/DDBJ whole genome shotgun (WGS) entry which is preliminary data.</text>
</comment>
<accession>W1WUZ6</accession>
<organism evidence="2">
    <name type="scientific">human gut metagenome</name>
    <dbReference type="NCBI Taxonomy" id="408170"/>
    <lineage>
        <taxon>unclassified sequences</taxon>
        <taxon>metagenomes</taxon>
        <taxon>organismal metagenomes</taxon>
    </lineage>
</organism>
<proteinExistence type="predicted"/>
<evidence type="ECO:0000313" key="2">
    <source>
        <dbReference type="EMBL" id="ETJ20259.1"/>
    </source>
</evidence>
<reference evidence="2" key="1">
    <citation type="submission" date="2013-12" db="EMBL/GenBank/DDBJ databases">
        <title>A Varibaculum cambriense genome reconstructed from a premature infant gut community with otherwise low bacterial novelty that shifts toward anaerobic metabolism during the third week of life.</title>
        <authorList>
            <person name="Brown C.T."/>
            <person name="Sharon I."/>
            <person name="Thomas B.C."/>
            <person name="Castelle C.J."/>
            <person name="Morowitz M.J."/>
            <person name="Banfield J.F."/>
        </authorList>
    </citation>
    <scope>NUCLEOTIDE SEQUENCE</scope>
</reference>
<gene>
    <name evidence="2" type="ORF">Q604_UNBC18428G0003</name>
</gene>
<protein>
    <submittedName>
        <fullName evidence="2">Uncharacterized protein</fullName>
    </submittedName>
</protein>
<dbReference type="EMBL" id="AZMM01018428">
    <property type="protein sequence ID" value="ETJ20259.1"/>
    <property type="molecule type" value="Genomic_DNA"/>
</dbReference>
<keyword evidence="1" id="KW-0175">Coiled coil</keyword>
<name>W1WUZ6_9ZZZZ</name>
<feature type="coiled-coil region" evidence="1">
    <location>
        <begin position="148"/>
        <end position="189"/>
    </location>
</feature>
<sequence length="225" mass="25939">MKNFIDISSFEIDGNEVDNNIDFGKNVTKSKQEYNKLIHGSNQSISYGTSGDLSITGVKSNAASGGLIVCDIINNAISAIDNIITSFNQVRVEKEKTKQVEFMTKAYITKVKEDTKQVRIKEKEETKRIKMQLYYDYVKYKASLFEIAKNFEHKNNELNESTRRFNENLAILRQTINNQLNDIKKYNDLIFSEFKKGNVVDEQILNYNQGLQEILNKTLDKLLKL</sequence>
<dbReference type="AlphaFoldDB" id="W1WUZ6"/>
<evidence type="ECO:0000256" key="1">
    <source>
        <dbReference type="SAM" id="Coils"/>
    </source>
</evidence>